<proteinExistence type="predicted"/>
<dbReference type="AlphaFoldDB" id="A0A1I5FQU5"/>
<accession>A0A1I5FQU5</accession>
<reference evidence="1 2" key="1">
    <citation type="submission" date="2016-10" db="EMBL/GenBank/DDBJ databases">
        <authorList>
            <person name="de Groot N.N."/>
        </authorList>
    </citation>
    <scope>NUCLEOTIDE SEQUENCE [LARGE SCALE GENOMIC DNA]</scope>
    <source>
        <strain evidence="1 2">DSM 44637</strain>
    </source>
</reference>
<dbReference type="OrthoDB" id="9897497at2"/>
<dbReference type="Proteomes" id="UP000199137">
    <property type="component" value="Unassembled WGS sequence"/>
</dbReference>
<evidence type="ECO:0000313" key="1">
    <source>
        <dbReference type="EMBL" id="SFO26132.1"/>
    </source>
</evidence>
<name>A0A1I5FQU5_9PSEU</name>
<evidence type="ECO:0000313" key="2">
    <source>
        <dbReference type="Proteomes" id="UP000199137"/>
    </source>
</evidence>
<gene>
    <name evidence="1" type="ORF">SAMN05421854_1011251</name>
</gene>
<dbReference type="EMBL" id="FOWC01000001">
    <property type="protein sequence ID" value="SFO26132.1"/>
    <property type="molecule type" value="Genomic_DNA"/>
</dbReference>
<dbReference type="RefSeq" id="WP_093572423.1">
    <property type="nucleotide sequence ID" value="NZ_FOWC01000001.1"/>
</dbReference>
<protein>
    <submittedName>
        <fullName evidence="1">Uncharacterized protein</fullName>
    </submittedName>
</protein>
<organism evidence="1 2">
    <name type="scientific">Amycolatopsis rubida</name>
    <dbReference type="NCBI Taxonomy" id="112413"/>
    <lineage>
        <taxon>Bacteria</taxon>
        <taxon>Bacillati</taxon>
        <taxon>Actinomycetota</taxon>
        <taxon>Actinomycetes</taxon>
        <taxon>Pseudonocardiales</taxon>
        <taxon>Pseudonocardiaceae</taxon>
        <taxon>Amycolatopsis</taxon>
    </lineage>
</organism>
<sequence>MIVLSAGSVQAAVLPRELRDFGRGRVEIVESSGSGPLAFLFRASAAAPTSLAEEQVRDLPKDAVVLALPNTPPAAVLTGAERDSFLDWAQRLTD</sequence>